<dbReference type="AlphaFoldDB" id="A0A1H7PBN7"/>
<dbReference type="EMBL" id="FOAP01000005">
    <property type="protein sequence ID" value="SEL32497.1"/>
    <property type="molecule type" value="Genomic_DNA"/>
</dbReference>
<dbReference type="PROSITE" id="PS51257">
    <property type="entry name" value="PROKAR_LIPOPROTEIN"/>
    <property type="match status" value="1"/>
</dbReference>
<dbReference type="Pfam" id="PF20032">
    <property type="entry name" value="ADYC"/>
    <property type="match status" value="1"/>
</dbReference>
<evidence type="ECO:0000313" key="3">
    <source>
        <dbReference type="EMBL" id="SEL32497.1"/>
    </source>
</evidence>
<feature type="domain" description="ADYC" evidence="2">
    <location>
        <begin position="224"/>
        <end position="418"/>
    </location>
</feature>
<accession>A0A1H7PBN7</accession>
<name>A0A1H7PBN7_STIAU</name>
<dbReference type="InterPro" id="IPR045426">
    <property type="entry name" value="ADYC"/>
</dbReference>
<protein>
    <recommendedName>
        <fullName evidence="2">ADYC domain-containing protein</fullName>
    </recommendedName>
</protein>
<proteinExistence type="predicted"/>
<sequence length="488" mass="51726">MKVRRPLFHFFWWMGGLGACGGMVAPEDAALSLSTHTEAEQNAPPSEADGWPMQGTQLHGSNLVSASFLRASLGPQLIADLHLEKGELVGTVPHTLTGSTPSLLACKDITQGSTRSCGFTSVGVGTCTPGTSVKLSSSGATSCWGQPVVRVCAGTQPCEHLSPSRLTSAANACATPSPMAPFTCPASGVYNVLAGPAQTPMDWGMTPVPSSGALPGKRVVRGLEMIGARLQVQRGEEDTWVSIGDVVNASQVQTAAGKAWDATGDTFLYRLTSPVPGGSQEDVCPSDADHPNGMWAVPMKGVFHPSSGERKDNAPNRFTFGCDTGVIAKCYRWGYKPWLPPQDLDEPQMMQELHVACTRMARADYCGNGTPYTEDGTPIHPWDLLPKAIRPLTPGAATPLFEAGWSPTGAVCLSKTRWENLKPLPANCPLVAPSWIVPGGQGAQCPPGQEREFPTGRLCATVCNSAEEALAYQSTLKLFNESQYNFGP</sequence>
<gene>
    <name evidence="3" type="ORF">SAMN05444354_105220</name>
</gene>
<reference evidence="4" key="1">
    <citation type="submission" date="2016-10" db="EMBL/GenBank/DDBJ databases">
        <authorList>
            <person name="Varghese N."/>
            <person name="Submissions S."/>
        </authorList>
    </citation>
    <scope>NUCLEOTIDE SEQUENCE [LARGE SCALE GENOMIC DNA]</scope>
    <source>
        <strain evidence="4">DSM 17044</strain>
    </source>
</reference>
<evidence type="ECO:0000259" key="2">
    <source>
        <dbReference type="Pfam" id="PF20032"/>
    </source>
</evidence>
<dbReference type="Proteomes" id="UP000182719">
    <property type="component" value="Unassembled WGS sequence"/>
</dbReference>
<keyword evidence="4" id="KW-1185">Reference proteome</keyword>
<evidence type="ECO:0000313" key="4">
    <source>
        <dbReference type="Proteomes" id="UP000182719"/>
    </source>
</evidence>
<organism evidence="3 4">
    <name type="scientific">Stigmatella aurantiaca</name>
    <dbReference type="NCBI Taxonomy" id="41"/>
    <lineage>
        <taxon>Bacteria</taxon>
        <taxon>Pseudomonadati</taxon>
        <taxon>Myxococcota</taxon>
        <taxon>Myxococcia</taxon>
        <taxon>Myxococcales</taxon>
        <taxon>Cystobacterineae</taxon>
        <taxon>Archangiaceae</taxon>
        <taxon>Stigmatella</taxon>
    </lineage>
</organism>
<evidence type="ECO:0000256" key="1">
    <source>
        <dbReference type="SAM" id="MobiDB-lite"/>
    </source>
</evidence>
<feature type="region of interest" description="Disordered" evidence="1">
    <location>
        <begin position="34"/>
        <end position="56"/>
    </location>
</feature>